<dbReference type="SUPFAM" id="SSF53590">
    <property type="entry name" value="Nucleoside hydrolase"/>
    <property type="match status" value="1"/>
</dbReference>
<keyword evidence="1 4" id="KW-0378">Hydrolase</keyword>
<dbReference type="AlphaFoldDB" id="A0A934S1R3"/>
<reference evidence="4" key="1">
    <citation type="submission" date="2021-01" db="EMBL/GenBank/DDBJ databases">
        <title>Modified the classification status of verrucomicrobia.</title>
        <authorList>
            <person name="Feng X."/>
        </authorList>
    </citation>
    <scope>NUCLEOTIDE SEQUENCE</scope>
    <source>
        <strain evidence="4">KCTC 13126</strain>
    </source>
</reference>
<dbReference type="Proteomes" id="UP000617628">
    <property type="component" value="Unassembled WGS sequence"/>
</dbReference>
<dbReference type="PROSITE" id="PS51257">
    <property type="entry name" value="PROKAR_LIPOPROTEIN"/>
    <property type="match status" value="1"/>
</dbReference>
<feature type="domain" description="Inosine/uridine-preferring nucleoside hydrolase" evidence="3">
    <location>
        <begin position="32"/>
        <end position="283"/>
    </location>
</feature>
<keyword evidence="2" id="KW-0326">Glycosidase</keyword>
<protein>
    <submittedName>
        <fullName evidence="4">Nucleoside hydrolase</fullName>
    </submittedName>
</protein>
<dbReference type="GO" id="GO:0008477">
    <property type="term" value="F:purine nucleosidase activity"/>
    <property type="evidence" value="ECO:0007669"/>
    <property type="project" value="TreeGrafter"/>
</dbReference>
<evidence type="ECO:0000313" key="4">
    <source>
        <dbReference type="EMBL" id="MBK1879570.1"/>
    </source>
</evidence>
<comment type="caution">
    <text evidence="4">The sequence shown here is derived from an EMBL/GenBank/DDBJ whole genome shotgun (WGS) entry which is preliminary data.</text>
</comment>
<keyword evidence="5" id="KW-1185">Reference proteome</keyword>
<dbReference type="EMBL" id="JAENIL010000051">
    <property type="protein sequence ID" value="MBK1879570.1"/>
    <property type="molecule type" value="Genomic_DNA"/>
</dbReference>
<sequence>MSKFARNVLPFLSIACSLLSSCQEPASPKHSVIFDTDANNELDDQNALAYLLLNGNDFVVRGITSNATYNGGDASEHLAEAERVLRLCDLYGEVRLIEGATAKFEEIAPKLDTPDYDGHQAVDFIIEQAHQHDQEPLILLAVGKLTNVALAVKKDPSIIEKVKLVWLGSNYPDPGEYNLINDIPSMNYLLDTDIHFEMVTVRYGKPSGTDAVKITKEQAPKLLAGLGPQVQEPVTGRHGGTFKNFGDYSVDLFEHIEYYGTPPSRALFDMAAVAIVKDPTWAEATPIPSPKMVDEKWVDQPDNPRQITLWENFDKQAIIADFLSTLTDYKQVSSN</sequence>
<dbReference type="PANTHER" id="PTHR12304">
    <property type="entry name" value="INOSINE-URIDINE PREFERRING NUCLEOSIDE HYDROLASE"/>
    <property type="match status" value="1"/>
</dbReference>
<gene>
    <name evidence="4" type="ORF">JIN87_21980</name>
</gene>
<name>A0A934S1R3_9BACT</name>
<dbReference type="InterPro" id="IPR001910">
    <property type="entry name" value="Inosine/uridine_hydrolase_dom"/>
</dbReference>
<evidence type="ECO:0000259" key="3">
    <source>
        <dbReference type="Pfam" id="PF01156"/>
    </source>
</evidence>
<proteinExistence type="predicted"/>
<evidence type="ECO:0000256" key="1">
    <source>
        <dbReference type="ARBA" id="ARBA00022801"/>
    </source>
</evidence>
<dbReference type="Gene3D" id="3.90.245.10">
    <property type="entry name" value="Ribonucleoside hydrolase-like"/>
    <property type="match status" value="1"/>
</dbReference>
<evidence type="ECO:0000313" key="5">
    <source>
        <dbReference type="Proteomes" id="UP000617628"/>
    </source>
</evidence>
<dbReference type="PANTHER" id="PTHR12304:SF4">
    <property type="entry name" value="URIDINE NUCLEOSIDASE"/>
    <property type="match status" value="1"/>
</dbReference>
<evidence type="ECO:0000256" key="2">
    <source>
        <dbReference type="ARBA" id="ARBA00023295"/>
    </source>
</evidence>
<dbReference type="RefSeq" id="WP_200357783.1">
    <property type="nucleotide sequence ID" value="NZ_JAENIL010000051.1"/>
</dbReference>
<accession>A0A934S1R3</accession>
<dbReference type="Pfam" id="PF01156">
    <property type="entry name" value="IU_nuc_hydro"/>
    <property type="match status" value="1"/>
</dbReference>
<dbReference type="InterPro" id="IPR023186">
    <property type="entry name" value="IUNH"/>
</dbReference>
<dbReference type="InterPro" id="IPR036452">
    <property type="entry name" value="Ribo_hydro-like"/>
</dbReference>
<organism evidence="4 5">
    <name type="scientific">Pelagicoccus mobilis</name>
    <dbReference type="NCBI Taxonomy" id="415221"/>
    <lineage>
        <taxon>Bacteria</taxon>
        <taxon>Pseudomonadati</taxon>
        <taxon>Verrucomicrobiota</taxon>
        <taxon>Opitutia</taxon>
        <taxon>Puniceicoccales</taxon>
        <taxon>Pelagicoccaceae</taxon>
        <taxon>Pelagicoccus</taxon>
    </lineage>
</organism>
<dbReference type="GO" id="GO:0006152">
    <property type="term" value="P:purine nucleoside catabolic process"/>
    <property type="evidence" value="ECO:0007669"/>
    <property type="project" value="TreeGrafter"/>
</dbReference>
<dbReference type="GO" id="GO:0005829">
    <property type="term" value="C:cytosol"/>
    <property type="evidence" value="ECO:0007669"/>
    <property type="project" value="TreeGrafter"/>
</dbReference>